<dbReference type="RefSeq" id="XP_031788883.1">
    <property type="nucleotide sequence ID" value="XM_031933023.2"/>
</dbReference>
<dbReference type="KEGG" id="nvi:100117829"/>
<evidence type="ECO:0000256" key="8">
    <source>
        <dbReference type="ARBA" id="ARBA00022842"/>
    </source>
</evidence>
<feature type="transmembrane region" description="Helical" evidence="13">
    <location>
        <begin position="414"/>
        <end position="431"/>
    </location>
</feature>
<accession>A0A7M7QPJ4</accession>
<dbReference type="SUPFAM" id="SSF81653">
    <property type="entry name" value="Calcium ATPase, transduction domain A"/>
    <property type="match status" value="1"/>
</dbReference>
<comment type="subcellular location">
    <subcellularLocation>
        <location evidence="1 13">Membrane</location>
        <topology evidence="1 13">Multi-pass membrane protein</topology>
    </subcellularLocation>
</comment>
<feature type="transmembrane region" description="Helical" evidence="13">
    <location>
        <begin position="451"/>
        <end position="470"/>
    </location>
</feature>
<feature type="transmembrane region" description="Helical" evidence="13">
    <location>
        <begin position="919"/>
        <end position="940"/>
    </location>
</feature>
<evidence type="ECO:0000256" key="9">
    <source>
        <dbReference type="ARBA" id="ARBA00022967"/>
    </source>
</evidence>
<evidence type="ECO:0000313" key="17">
    <source>
        <dbReference type="Proteomes" id="UP000002358"/>
    </source>
</evidence>
<dbReference type="GO" id="GO:0016887">
    <property type="term" value="F:ATP hydrolysis activity"/>
    <property type="evidence" value="ECO:0007669"/>
    <property type="project" value="InterPro"/>
</dbReference>
<dbReference type="InterPro" id="IPR023214">
    <property type="entry name" value="HAD_sf"/>
</dbReference>
<organism evidence="16 17">
    <name type="scientific">Nasonia vitripennis</name>
    <name type="common">Parasitic wasp</name>
    <dbReference type="NCBI Taxonomy" id="7425"/>
    <lineage>
        <taxon>Eukaryota</taxon>
        <taxon>Metazoa</taxon>
        <taxon>Ecdysozoa</taxon>
        <taxon>Arthropoda</taxon>
        <taxon>Hexapoda</taxon>
        <taxon>Insecta</taxon>
        <taxon>Pterygota</taxon>
        <taxon>Neoptera</taxon>
        <taxon>Endopterygota</taxon>
        <taxon>Hymenoptera</taxon>
        <taxon>Apocrita</taxon>
        <taxon>Proctotrupomorpha</taxon>
        <taxon>Chalcidoidea</taxon>
        <taxon>Pteromalidae</taxon>
        <taxon>Pteromalinae</taxon>
        <taxon>Nasonia</taxon>
    </lineage>
</organism>
<feature type="transmembrane region" description="Helical" evidence="13">
    <location>
        <begin position="242"/>
        <end position="262"/>
    </location>
</feature>
<evidence type="ECO:0000256" key="11">
    <source>
        <dbReference type="ARBA" id="ARBA00023136"/>
    </source>
</evidence>
<dbReference type="PANTHER" id="PTHR45630:SF8">
    <property type="entry name" value="CATION-TRANSPORTING ATPASE"/>
    <property type="match status" value="1"/>
</dbReference>
<dbReference type="Pfam" id="PF12409">
    <property type="entry name" value="P5-ATPase"/>
    <property type="match status" value="1"/>
</dbReference>
<dbReference type="FunFam" id="1.20.1110.10:FF:000023">
    <property type="entry name" value="Cation-transporting ATPase"/>
    <property type="match status" value="1"/>
</dbReference>
<feature type="domain" description="P5B-type ATPase N-terminal" evidence="15">
    <location>
        <begin position="24"/>
        <end position="161"/>
    </location>
</feature>
<dbReference type="SFLD" id="SFLDG00002">
    <property type="entry name" value="C1.7:_P-type_atpase_like"/>
    <property type="match status" value="1"/>
</dbReference>
<dbReference type="InterPro" id="IPR008250">
    <property type="entry name" value="ATPase_P-typ_transduc_dom_A_sf"/>
</dbReference>
<dbReference type="SUPFAM" id="SSF56784">
    <property type="entry name" value="HAD-like"/>
    <property type="match status" value="1"/>
</dbReference>
<sequence length="1236" mass="138858">MVDLNSFTNATDCEIIKQKLNSGQDEDMQVYGFKRSWPKTIFTFIAYILTIGCVRLFFHWYPYFHLHAMYSKCALSQAVKVLIIDDYQGKYKSYFVKDVKIISMSNLSSNALSTSCIPIENDQLIQGLQGKDLKISLLNGTKTGVPEYRAFWCKKLCYIWDNTRCEFSKLTGLDSYINCSDLNKEKNDGLAREEQILRRIVYGNNEILVPVQSIGVLLVLEILNPFYIFQIFTLGVWLPEGYVYYSVAIVCMSVFGIASSILQTRKSQTSLRNTVASTETIKVLRHNGEFESISSVELVPGDIIELPKHHGLIVCDAVLLSGTCIVNESMLTGESVPVTKTPLQPQPVLYSSKEFPHNTLFCGTTIIQTKNFGGKPVLAKVIRTGLLTNKGSLVAAILYPPPADFKFDQDSYKFMGILAVVALGAFLYTVISKATKGIPALSITSKALDIITIVIPPALPAVMTVGKLYAQSRLKRQKIYCVNTRAINVSGSINCVCFDKTGTLTEDGLDMMGVVKNDNNSLSQPEKCSSTLRNHRIFEGMLVCHSLTIIEGELSGDPLDAKMFESTGWTLEEPEIEELKEINELQAMAVIKPPKNEILTENMNTFSEISIVQQYQFSSTLQRMSVIAQRRGSNEFRAYTKGSPEMILSLSKPDSIPSDIATTLQKYTEQGYRVIAIGYSEIDADQTEIQKTSREMVEKDLEFLGLIILENRLKSPTVKVIKELREANIQTIMITGDNIQTAVSVAKECGILSHEETVINVNIVAGNNNVKPDLFFNIQSFSSKNKELSSTTSSIESIERGLTRGDYKFALTGITWQLLREHYFDILSRICIKGAVFARMTSDQKQQLVVELMQLGYYVVMCGDGANDCGALRAAHVGISLSEAESSVASPFTSRIPDIRCVPTIIQQGRAALVTSFGIFKFMVNYSLTEFVSTVILYSIDSNLADFEFLFIDIFLAVNFAFFFGKTKAYTGKLNRTPPMTSLISFAPLFSLASQIFLIITFQATAFYGVQLQPWFTPYHMKDDQNYSCYENYSVYCISMFQYMILAVVFSRGKPYRKPIYTNYTFLASLLTMLAVCLYITLSPAQWIANLMQLMVPPVFNWRLVILGLALINFAISFCVEYVLVEWAIERMIKVRMHKPEKSKKMYLRLQHDLQRDPNWPPISSFIPVLPITPSVGQMLNSSRKVSMCQFYNSHLSSSADERQPIKQSQIEHNSVNEQKKCFDNLAFIGDDSVTS</sequence>
<feature type="transmembrane region" description="Helical" evidence="13">
    <location>
        <begin position="1061"/>
        <end position="1082"/>
    </location>
</feature>
<dbReference type="Proteomes" id="UP000002358">
    <property type="component" value="Unassembled WGS sequence"/>
</dbReference>
<name>A0A7M7QPJ4_NASVI</name>
<dbReference type="PROSITE" id="PS00154">
    <property type="entry name" value="ATPASE_E1_E2"/>
    <property type="match status" value="1"/>
</dbReference>
<keyword evidence="5 13" id="KW-0479">Metal-binding</keyword>
<keyword evidence="10 13" id="KW-1133">Transmembrane helix</keyword>
<comment type="catalytic activity">
    <reaction evidence="12 13">
        <text>ATP + H2O = ADP + phosphate + H(+)</text>
        <dbReference type="Rhea" id="RHEA:13065"/>
        <dbReference type="ChEBI" id="CHEBI:15377"/>
        <dbReference type="ChEBI" id="CHEBI:15378"/>
        <dbReference type="ChEBI" id="CHEBI:30616"/>
        <dbReference type="ChEBI" id="CHEBI:43474"/>
        <dbReference type="ChEBI" id="CHEBI:456216"/>
    </reaction>
</comment>
<dbReference type="GO" id="GO:0015203">
    <property type="term" value="F:polyamine transmembrane transporter activity"/>
    <property type="evidence" value="ECO:0007669"/>
    <property type="project" value="TreeGrafter"/>
</dbReference>
<dbReference type="InParanoid" id="A0A7M7QPJ4"/>
<feature type="transmembrane region" description="Helical" evidence="13">
    <location>
        <begin position="1030"/>
        <end position="1049"/>
    </location>
</feature>
<feature type="transmembrane region" description="Helical" evidence="13">
    <location>
        <begin position="41"/>
        <end position="61"/>
    </location>
</feature>
<evidence type="ECO:0000259" key="14">
    <source>
        <dbReference type="Pfam" id="PF00122"/>
    </source>
</evidence>
<dbReference type="GO" id="GO:0005524">
    <property type="term" value="F:ATP binding"/>
    <property type="evidence" value="ECO:0007669"/>
    <property type="project" value="UniProtKB-UniRule"/>
</dbReference>
<dbReference type="EnsemblMetazoa" id="XM_031933023">
    <property type="protein sequence ID" value="XP_031788883"/>
    <property type="gene ID" value="LOC100117829"/>
</dbReference>
<dbReference type="SFLD" id="SFLDS00003">
    <property type="entry name" value="Haloacid_Dehalogenase"/>
    <property type="match status" value="1"/>
</dbReference>
<evidence type="ECO:0000256" key="3">
    <source>
        <dbReference type="ARBA" id="ARBA00022553"/>
    </source>
</evidence>
<evidence type="ECO:0000256" key="1">
    <source>
        <dbReference type="ARBA" id="ARBA00004141"/>
    </source>
</evidence>
<dbReference type="GO" id="GO:0006874">
    <property type="term" value="P:intracellular calcium ion homeostasis"/>
    <property type="evidence" value="ECO:0007669"/>
    <property type="project" value="TreeGrafter"/>
</dbReference>
<dbReference type="Gene3D" id="2.70.150.10">
    <property type="entry name" value="Calcium-transporting ATPase, cytoplasmic transduction domain A"/>
    <property type="match status" value="1"/>
</dbReference>
<keyword evidence="4 13" id="KW-0812">Transmembrane</keyword>
<dbReference type="InterPro" id="IPR047819">
    <property type="entry name" value="P5A-ATPase_N"/>
</dbReference>
<dbReference type="InterPro" id="IPR023298">
    <property type="entry name" value="ATPase_P-typ_TM_dom_sf"/>
</dbReference>
<evidence type="ECO:0000256" key="13">
    <source>
        <dbReference type="RuleBase" id="RU362082"/>
    </source>
</evidence>
<dbReference type="GO" id="GO:0046872">
    <property type="term" value="F:metal ion binding"/>
    <property type="evidence" value="ECO:0007669"/>
    <property type="project" value="UniProtKB-UniRule"/>
</dbReference>
<reference evidence="16" key="1">
    <citation type="submission" date="2021-01" db="UniProtKB">
        <authorList>
            <consortium name="EnsemblMetazoa"/>
        </authorList>
    </citation>
    <scope>IDENTIFICATION</scope>
</reference>
<dbReference type="EnsemblMetazoa" id="XM_008205916">
    <property type="protein sequence ID" value="XP_008204138"/>
    <property type="gene ID" value="LOC100117829"/>
</dbReference>
<dbReference type="EC" id="7.2.2.-" evidence="13"/>
<proteinExistence type="inferred from homology"/>
<feature type="transmembrane region" description="Helical" evidence="13">
    <location>
        <begin position="986"/>
        <end position="1010"/>
    </location>
</feature>
<dbReference type="Pfam" id="PF13246">
    <property type="entry name" value="Cation_ATPase"/>
    <property type="match status" value="1"/>
</dbReference>
<dbReference type="InterPro" id="IPR018303">
    <property type="entry name" value="ATPase_P-typ_P_site"/>
</dbReference>
<evidence type="ECO:0000256" key="7">
    <source>
        <dbReference type="ARBA" id="ARBA00022840"/>
    </source>
</evidence>
<dbReference type="PRINTS" id="PR00119">
    <property type="entry name" value="CATATPASE"/>
</dbReference>
<feature type="transmembrane region" description="Helical" evidence="13">
    <location>
        <begin position="207"/>
        <end position="230"/>
    </location>
</feature>
<keyword evidence="3" id="KW-0597">Phosphoprotein</keyword>
<evidence type="ECO:0000256" key="2">
    <source>
        <dbReference type="ARBA" id="ARBA00006000"/>
    </source>
</evidence>
<dbReference type="SFLD" id="SFLDF00027">
    <property type="entry name" value="p-type_atpase"/>
    <property type="match status" value="1"/>
</dbReference>
<keyword evidence="11 13" id="KW-0472">Membrane</keyword>
<dbReference type="InterPro" id="IPR036412">
    <property type="entry name" value="HAD-like_sf"/>
</dbReference>
<dbReference type="Gene3D" id="3.40.1110.10">
    <property type="entry name" value="Calcium-transporting ATPase, cytoplasmic domain N"/>
    <property type="match status" value="1"/>
</dbReference>
<keyword evidence="9 13" id="KW-1278">Translocase</keyword>
<dbReference type="OrthoDB" id="48943at2759"/>
<feature type="transmembrane region" description="Helical" evidence="13">
    <location>
        <begin position="946"/>
        <end position="965"/>
    </location>
</feature>
<dbReference type="Gene3D" id="3.40.50.1000">
    <property type="entry name" value="HAD superfamily/HAD-like"/>
    <property type="match status" value="1"/>
</dbReference>
<dbReference type="InterPro" id="IPR001757">
    <property type="entry name" value="P_typ_ATPase"/>
</dbReference>
<evidence type="ECO:0000256" key="6">
    <source>
        <dbReference type="ARBA" id="ARBA00022741"/>
    </source>
</evidence>
<keyword evidence="6 13" id="KW-0547">Nucleotide-binding</keyword>
<dbReference type="GeneID" id="100117829"/>
<dbReference type="GO" id="GO:0140358">
    <property type="term" value="F:P-type transmembrane transporter activity"/>
    <property type="evidence" value="ECO:0007669"/>
    <property type="project" value="InterPro"/>
</dbReference>
<dbReference type="InterPro" id="IPR059000">
    <property type="entry name" value="ATPase_P-type_domA"/>
</dbReference>
<feature type="domain" description="P-type ATPase A" evidence="14">
    <location>
        <begin position="279"/>
        <end position="396"/>
    </location>
</feature>
<dbReference type="NCBIfam" id="TIGR01494">
    <property type="entry name" value="ATPase_P-type"/>
    <property type="match status" value="2"/>
</dbReference>
<dbReference type="SUPFAM" id="SSF81665">
    <property type="entry name" value="Calcium ATPase, transmembrane domain M"/>
    <property type="match status" value="1"/>
</dbReference>
<dbReference type="InterPro" id="IPR044492">
    <property type="entry name" value="P_typ_ATPase_HD_dom"/>
</dbReference>
<dbReference type="InterPro" id="IPR006544">
    <property type="entry name" value="P-type_TPase_V"/>
</dbReference>
<evidence type="ECO:0000259" key="15">
    <source>
        <dbReference type="Pfam" id="PF12409"/>
    </source>
</evidence>
<keyword evidence="7 13" id="KW-0067">ATP-binding</keyword>
<dbReference type="PRINTS" id="PR00121">
    <property type="entry name" value="NAKATPASE"/>
</dbReference>
<protein>
    <recommendedName>
        <fullName evidence="13">Cation-transporting ATPase</fullName>
        <ecNumber evidence="13">7.2.2.-</ecNumber>
    </recommendedName>
</protein>
<dbReference type="NCBIfam" id="TIGR01657">
    <property type="entry name" value="P-ATPase-V"/>
    <property type="match status" value="1"/>
</dbReference>
<dbReference type="Gene3D" id="1.20.1110.10">
    <property type="entry name" value="Calcium-transporting ATPase, transmembrane domain"/>
    <property type="match status" value="1"/>
</dbReference>
<keyword evidence="8 13" id="KW-0460">Magnesium</keyword>
<dbReference type="GO" id="GO:0019829">
    <property type="term" value="F:ATPase-coupled monoatomic cation transmembrane transporter activity"/>
    <property type="evidence" value="ECO:0007669"/>
    <property type="project" value="UniProtKB-UniRule"/>
</dbReference>
<feature type="transmembrane region" description="Helical" evidence="13">
    <location>
        <begin position="1102"/>
        <end position="1129"/>
    </location>
</feature>
<dbReference type="RefSeq" id="XP_008204138.1">
    <property type="nucleotide sequence ID" value="XM_008205916.4"/>
</dbReference>
<evidence type="ECO:0000256" key="10">
    <source>
        <dbReference type="ARBA" id="ARBA00022989"/>
    </source>
</evidence>
<dbReference type="SUPFAM" id="SSF81660">
    <property type="entry name" value="Metal cation-transporting ATPase, ATP-binding domain N"/>
    <property type="match status" value="1"/>
</dbReference>
<evidence type="ECO:0000256" key="12">
    <source>
        <dbReference type="ARBA" id="ARBA00049360"/>
    </source>
</evidence>
<keyword evidence="17" id="KW-1185">Reference proteome</keyword>
<evidence type="ECO:0000313" key="16">
    <source>
        <dbReference type="EnsemblMetazoa" id="XP_031788883"/>
    </source>
</evidence>
<evidence type="ECO:0000256" key="4">
    <source>
        <dbReference type="ARBA" id="ARBA00022692"/>
    </source>
</evidence>
<dbReference type="FunFam" id="3.40.50.1000:FF:000068">
    <property type="entry name" value="Cation-transporting ATPase"/>
    <property type="match status" value="1"/>
</dbReference>
<dbReference type="GO" id="GO:0016020">
    <property type="term" value="C:membrane"/>
    <property type="evidence" value="ECO:0007669"/>
    <property type="project" value="UniProtKB-SubCell"/>
</dbReference>
<dbReference type="InterPro" id="IPR023299">
    <property type="entry name" value="ATPase_P-typ_cyto_dom_N"/>
</dbReference>
<dbReference type="SMR" id="A0A7M7QPJ4"/>
<dbReference type="PANTHER" id="PTHR45630">
    <property type="entry name" value="CATION-TRANSPORTING ATPASE-RELATED"/>
    <property type="match status" value="1"/>
</dbReference>
<comment type="similarity">
    <text evidence="2 13">Belongs to the cation transport ATPase (P-type) (TC 3.A.3) family. Type V subfamily.</text>
</comment>
<evidence type="ECO:0000256" key="5">
    <source>
        <dbReference type="ARBA" id="ARBA00022723"/>
    </source>
</evidence>
<dbReference type="Pfam" id="PF00122">
    <property type="entry name" value="E1-E2_ATPase"/>
    <property type="match status" value="1"/>
</dbReference>
<dbReference type="AlphaFoldDB" id="A0A7M7QPJ4"/>